<dbReference type="Pfam" id="PF02470">
    <property type="entry name" value="MlaD"/>
    <property type="match status" value="1"/>
</dbReference>
<dbReference type="InterPro" id="IPR005693">
    <property type="entry name" value="Mce"/>
</dbReference>
<protein>
    <submittedName>
        <fullName evidence="4">Virulence factor Mce family protein</fullName>
    </submittedName>
</protein>
<dbReference type="InterPro" id="IPR003399">
    <property type="entry name" value="Mce/MlaD"/>
</dbReference>
<dbReference type="PANTHER" id="PTHR33371:SF16">
    <property type="entry name" value="MCE-FAMILY PROTEIN MCE3F"/>
    <property type="match status" value="1"/>
</dbReference>
<accession>D0L4Z1</accession>
<name>D0L4Z1_GORB4</name>
<dbReference type="OrthoDB" id="4741753at2"/>
<dbReference type="HOGENOM" id="CLU_032980_1_0_11"/>
<feature type="domain" description="Mce/MlaD" evidence="3">
    <location>
        <begin position="39"/>
        <end position="114"/>
    </location>
</feature>
<feature type="transmembrane region" description="Helical" evidence="2">
    <location>
        <begin position="6"/>
        <end position="26"/>
    </location>
</feature>
<sequence length="413" mass="43623">MLSKLAKIQLIVFVIVGLVAIVYVGAKYARLDKLAGVGMYKVVAELPDSGGIFTNAEVTYLGVPVGRVGQLKLTQKGVDVTLELNSGGPDIPASAVAVVASRSAIGEQFVDLQPTSTGAPYLADGSRITKSQLPPPLQDVVASAIDFTSSIPVDDLHTVITELGKAFNGQGENLTRLVDSLGKLSRAGVDNIGATVDLIDNSNVVLQTQAEQSDEILAWSRSINLITATLQSSDPDLRRLLTTGTLSATQISNLIQRNGGDLSKVVKDLGEVARTVQPAGYATSTTFAMLSALSAGSHTPAPGDGQIHFGVVLETNNPAACTRGYESTQAMIDRMKRQDPTFDIRYDEFPFNTDAKCTVPLGNPTGVRGAARAPYANPAYPQPWDSTPKKDPDKLNLNPLATQLAALMGVHAK</sequence>
<dbReference type="NCBIfam" id="TIGR00996">
    <property type="entry name" value="Mtu_fam_mce"/>
    <property type="match status" value="1"/>
</dbReference>
<dbReference type="STRING" id="526226.Gbro_1135"/>
<reference evidence="5" key="1">
    <citation type="submission" date="2009-10" db="EMBL/GenBank/DDBJ databases">
        <title>The complete chromosome of Gordonia bronchialis DSM 43247.</title>
        <authorList>
            <consortium name="US DOE Joint Genome Institute (JGI-PGF)"/>
            <person name="Lucas S."/>
            <person name="Copeland A."/>
            <person name="Lapidus A."/>
            <person name="Glavina del Rio T."/>
            <person name="Dalin E."/>
            <person name="Tice H."/>
            <person name="Bruce D."/>
            <person name="Goodwin L."/>
            <person name="Pitluck S."/>
            <person name="Kyrpides N."/>
            <person name="Mavromatis K."/>
            <person name="Ivanova N."/>
            <person name="Ovchinnikova G."/>
            <person name="Saunders E."/>
            <person name="Brettin T."/>
            <person name="Detter J.C."/>
            <person name="Han C."/>
            <person name="Larimer F."/>
            <person name="Land M."/>
            <person name="Hauser L."/>
            <person name="Markowitz V."/>
            <person name="Cheng J.-F."/>
            <person name="Hugenholtz P."/>
            <person name="Woyke T."/>
            <person name="Wu D."/>
            <person name="Jando M."/>
            <person name="Schneider S."/>
            <person name="Goeker M."/>
            <person name="Klenk H.-P."/>
            <person name="Eisen J.A."/>
        </authorList>
    </citation>
    <scope>NUCLEOTIDE SEQUENCE [LARGE SCALE GENOMIC DNA]</scope>
    <source>
        <strain evidence="5">ATCC 25592 / DSM 43247 / BCRC 13721 / JCM 3198 / KCTC 3076 / NBRC 16047 / NCTC 10667</strain>
    </source>
</reference>
<dbReference type="GO" id="GO:0005576">
    <property type="term" value="C:extracellular region"/>
    <property type="evidence" value="ECO:0007669"/>
    <property type="project" value="TreeGrafter"/>
</dbReference>
<dbReference type="PANTHER" id="PTHR33371">
    <property type="entry name" value="INTERMEMBRANE PHOSPHOLIPID TRANSPORT SYSTEM BINDING PROTEIN MLAD-RELATED"/>
    <property type="match status" value="1"/>
</dbReference>
<keyword evidence="5" id="KW-1185">Reference proteome</keyword>
<organism evidence="4 5">
    <name type="scientific">Gordonia bronchialis (strain ATCC 25592 / DSM 43247 / BCRC 13721 / JCM 3198 / KCTC 3076 / NBRC 16047 / NCTC 10667)</name>
    <name type="common">Rhodococcus bronchialis</name>
    <dbReference type="NCBI Taxonomy" id="526226"/>
    <lineage>
        <taxon>Bacteria</taxon>
        <taxon>Bacillati</taxon>
        <taxon>Actinomycetota</taxon>
        <taxon>Actinomycetes</taxon>
        <taxon>Mycobacteriales</taxon>
        <taxon>Gordoniaceae</taxon>
        <taxon>Gordonia</taxon>
    </lineage>
</organism>
<dbReference type="eggNOG" id="COG1463">
    <property type="taxonomic scope" value="Bacteria"/>
</dbReference>
<dbReference type="AlphaFoldDB" id="D0L4Z1"/>
<dbReference type="EMBL" id="CP001802">
    <property type="protein sequence ID" value="ACY20443.1"/>
    <property type="molecule type" value="Genomic_DNA"/>
</dbReference>
<dbReference type="KEGG" id="gbr:Gbro_1135"/>
<evidence type="ECO:0000313" key="4">
    <source>
        <dbReference type="EMBL" id="ACY20443.1"/>
    </source>
</evidence>
<feature type="region of interest" description="Disordered" evidence="1">
    <location>
        <begin position="369"/>
        <end position="389"/>
    </location>
</feature>
<evidence type="ECO:0000256" key="2">
    <source>
        <dbReference type="SAM" id="Phobius"/>
    </source>
</evidence>
<feature type="compositionally biased region" description="Low complexity" evidence="1">
    <location>
        <begin position="370"/>
        <end position="383"/>
    </location>
</feature>
<evidence type="ECO:0000313" key="5">
    <source>
        <dbReference type="Proteomes" id="UP000001219"/>
    </source>
</evidence>
<keyword evidence="2" id="KW-0812">Transmembrane</keyword>
<keyword evidence="2" id="KW-1133">Transmembrane helix</keyword>
<evidence type="ECO:0000259" key="3">
    <source>
        <dbReference type="Pfam" id="PF02470"/>
    </source>
</evidence>
<dbReference type="RefSeq" id="WP_012833020.1">
    <property type="nucleotide sequence ID" value="NC_013441.1"/>
</dbReference>
<dbReference type="InterPro" id="IPR052336">
    <property type="entry name" value="MlaD_Phospholipid_Transporter"/>
</dbReference>
<evidence type="ECO:0000256" key="1">
    <source>
        <dbReference type="SAM" id="MobiDB-lite"/>
    </source>
</evidence>
<proteinExistence type="predicted"/>
<keyword evidence="2" id="KW-0472">Membrane</keyword>
<dbReference type="Proteomes" id="UP000001219">
    <property type="component" value="Chromosome"/>
</dbReference>
<gene>
    <name evidence="4" type="ordered locus">Gbro_1135</name>
</gene>
<reference evidence="4 5" key="2">
    <citation type="journal article" date="2010" name="Stand. Genomic Sci.">
        <title>Complete genome sequence of Gordonia bronchialis type strain (3410).</title>
        <authorList>
            <person name="Ivanova N."/>
            <person name="Sikorski J."/>
            <person name="Jando M."/>
            <person name="Lapidus A."/>
            <person name="Nolan M."/>
            <person name="Lucas S."/>
            <person name="Del Rio T.G."/>
            <person name="Tice H."/>
            <person name="Copeland A."/>
            <person name="Cheng J.F."/>
            <person name="Chen F."/>
            <person name="Bruce D."/>
            <person name="Goodwin L."/>
            <person name="Pitluck S."/>
            <person name="Mavromatis K."/>
            <person name="Ovchinnikova G."/>
            <person name="Pati A."/>
            <person name="Chen A."/>
            <person name="Palaniappan K."/>
            <person name="Land M."/>
            <person name="Hauser L."/>
            <person name="Chang Y.J."/>
            <person name="Jeffries C.D."/>
            <person name="Chain P."/>
            <person name="Saunders E."/>
            <person name="Han C."/>
            <person name="Detter J.C."/>
            <person name="Brettin T."/>
            <person name="Rohde M."/>
            <person name="Goker M."/>
            <person name="Bristow J."/>
            <person name="Eisen J.A."/>
            <person name="Markowitz V."/>
            <person name="Hugenholtz P."/>
            <person name="Klenk H.P."/>
            <person name="Kyrpides N.C."/>
        </authorList>
    </citation>
    <scope>NUCLEOTIDE SEQUENCE [LARGE SCALE GENOMIC DNA]</scope>
    <source>
        <strain evidence="5">ATCC 25592 / DSM 43247 / BCRC 13721 / JCM 3198 / KCTC 3076 / NBRC 16047 / NCTC 10667</strain>
    </source>
</reference>